<accession>A0ABP8BVX3</accession>
<dbReference type="Gene3D" id="3.40.50.720">
    <property type="entry name" value="NAD(P)-binding Rossmann-like Domain"/>
    <property type="match status" value="1"/>
</dbReference>
<dbReference type="InterPro" id="IPR036291">
    <property type="entry name" value="NAD(P)-bd_dom_sf"/>
</dbReference>
<dbReference type="InterPro" id="IPR051604">
    <property type="entry name" value="Ergot_Alk_Oxidoreductase"/>
</dbReference>
<comment type="caution">
    <text evidence="1">The sequence shown here is derived from an EMBL/GenBank/DDBJ whole genome shotgun (WGS) entry which is preliminary data.</text>
</comment>
<dbReference type="Proteomes" id="UP001501710">
    <property type="component" value="Unassembled WGS sequence"/>
</dbReference>
<evidence type="ECO:0008006" key="3">
    <source>
        <dbReference type="Google" id="ProtNLM"/>
    </source>
</evidence>
<dbReference type="RefSeq" id="WP_344892919.1">
    <property type="nucleotide sequence ID" value="NZ_BAABAS010000004.1"/>
</dbReference>
<evidence type="ECO:0000313" key="2">
    <source>
        <dbReference type="Proteomes" id="UP001501710"/>
    </source>
</evidence>
<dbReference type="EMBL" id="BAABAS010000004">
    <property type="protein sequence ID" value="GAA4227706.1"/>
    <property type="molecule type" value="Genomic_DNA"/>
</dbReference>
<dbReference type="SUPFAM" id="SSF51735">
    <property type="entry name" value="NAD(P)-binding Rossmann-fold domains"/>
    <property type="match status" value="1"/>
</dbReference>
<evidence type="ECO:0000313" key="1">
    <source>
        <dbReference type="EMBL" id="GAA4227706.1"/>
    </source>
</evidence>
<dbReference type="PANTHER" id="PTHR43162:SF1">
    <property type="entry name" value="PRESTALK A DIFFERENTIATION PROTEIN A"/>
    <property type="match status" value="1"/>
</dbReference>
<dbReference type="PANTHER" id="PTHR43162">
    <property type="match status" value="1"/>
</dbReference>
<dbReference type="Gene3D" id="3.90.25.10">
    <property type="entry name" value="UDP-galactose 4-epimerase, domain 1"/>
    <property type="match status" value="1"/>
</dbReference>
<organism evidence="1 2">
    <name type="scientific">Actinomadura meridiana</name>
    <dbReference type="NCBI Taxonomy" id="559626"/>
    <lineage>
        <taxon>Bacteria</taxon>
        <taxon>Bacillati</taxon>
        <taxon>Actinomycetota</taxon>
        <taxon>Actinomycetes</taxon>
        <taxon>Streptosporangiales</taxon>
        <taxon>Thermomonosporaceae</taxon>
        <taxon>Actinomadura</taxon>
    </lineage>
</organism>
<gene>
    <name evidence="1" type="ORF">GCM10022254_16050</name>
</gene>
<sequence length="133" mass="14551">MRGPFAELEMALVHERDIADVATRVLLADGHANRHAGARYVLTGPEALTQAEQARRIGAAIGRPVRYEEVPPDVARERMVRSGVPAAFVETNLRFQAGLIGLPTEVSPAIQQVTGRPARTFDEWAAEHAADFR</sequence>
<keyword evidence="2" id="KW-1185">Reference proteome</keyword>
<name>A0ABP8BVX3_9ACTN</name>
<protein>
    <recommendedName>
        <fullName evidence="3">NmrA-like domain-containing protein</fullName>
    </recommendedName>
</protein>
<proteinExistence type="predicted"/>
<reference evidence="2" key="1">
    <citation type="journal article" date="2019" name="Int. J. Syst. Evol. Microbiol.">
        <title>The Global Catalogue of Microorganisms (GCM) 10K type strain sequencing project: providing services to taxonomists for standard genome sequencing and annotation.</title>
        <authorList>
            <consortium name="The Broad Institute Genomics Platform"/>
            <consortium name="The Broad Institute Genome Sequencing Center for Infectious Disease"/>
            <person name="Wu L."/>
            <person name="Ma J."/>
        </authorList>
    </citation>
    <scope>NUCLEOTIDE SEQUENCE [LARGE SCALE GENOMIC DNA]</scope>
    <source>
        <strain evidence="2">JCM 17440</strain>
    </source>
</reference>